<dbReference type="InterPro" id="IPR025252">
    <property type="entry name" value="DUF4200"/>
</dbReference>
<keyword evidence="5" id="KW-0282">Flagellum</keyword>
<evidence type="ECO:0000256" key="2">
    <source>
        <dbReference type="SAM" id="Coils"/>
    </source>
</evidence>
<evidence type="ECO:0000256" key="3">
    <source>
        <dbReference type="SAM" id="MobiDB-lite"/>
    </source>
</evidence>
<name>A0ABR2GUN1_9EUKA</name>
<dbReference type="Pfam" id="PF13863">
    <property type="entry name" value="DUF4200"/>
    <property type="match status" value="1"/>
</dbReference>
<accession>A0ABR2GUN1</accession>
<feature type="compositionally biased region" description="Basic and acidic residues" evidence="3">
    <location>
        <begin position="368"/>
        <end position="391"/>
    </location>
</feature>
<feature type="region of interest" description="Disordered" evidence="3">
    <location>
        <begin position="368"/>
        <end position="397"/>
    </location>
</feature>
<evidence type="ECO:0000313" key="6">
    <source>
        <dbReference type="Proteomes" id="UP001470230"/>
    </source>
</evidence>
<reference evidence="5 6" key="1">
    <citation type="submission" date="2024-04" db="EMBL/GenBank/DDBJ databases">
        <title>Tritrichomonas musculus Genome.</title>
        <authorList>
            <person name="Alves-Ferreira E."/>
            <person name="Grigg M."/>
            <person name="Lorenzi H."/>
            <person name="Galac M."/>
        </authorList>
    </citation>
    <scope>NUCLEOTIDE SEQUENCE [LARGE SCALE GENOMIC DNA]</scope>
    <source>
        <strain evidence="5 6">EAF2021</strain>
    </source>
</reference>
<dbReference type="PANTHER" id="PTHR21683">
    <property type="entry name" value="COILED-COIL DOMAIN-CONTAINING PROTEIN 42 LIKE-2-LIKE-RELATED"/>
    <property type="match status" value="1"/>
</dbReference>
<feature type="region of interest" description="Disordered" evidence="3">
    <location>
        <begin position="67"/>
        <end position="101"/>
    </location>
</feature>
<gene>
    <name evidence="5" type="ORF">M9Y10_036171</name>
</gene>
<keyword evidence="6" id="KW-1185">Reference proteome</keyword>
<evidence type="ECO:0000313" key="5">
    <source>
        <dbReference type="EMBL" id="KAK8837639.1"/>
    </source>
</evidence>
<proteinExistence type="predicted"/>
<feature type="domain" description="DUF4200" evidence="4">
    <location>
        <begin position="106"/>
        <end position="223"/>
    </location>
</feature>
<dbReference type="Proteomes" id="UP001470230">
    <property type="component" value="Unassembled WGS sequence"/>
</dbReference>
<evidence type="ECO:0000256" key="1">
    <source>
        <dbReference type="ARBA" id="ARBA00023054"/>
    </source>
</evidence>
<keyword evidence="5" id="KW-0966">Cell projection</keyword>
<dbReference type="InterPro" id="IPR051147">
    <property type="entry name" value="CFAP_domain-containing"/>
</dbReference>
<protein>
    <submittedName>
        <fullName evidence="5">Cilia- and flagella-associated protein 100</fullName>
    </submittedName>
</protein>
<dbReference type="EMBL" id="JAPFFF010000058">
    <property type="protein sequence ID" value="KAK8837639.1"/>
    <property type="molecule type" value="Genomic_DNA"/>
</dbReference>
<dbReference type="PANTHER" id="PTHR21683:SF3">
    <property type="entry name" value="CILIA AND FLAGELLA ASSOCIATED PROTEIN 100"/>
    <property type="match status" value="1"/>
</dbReference>
<evidence type="ECO:0000259" key="4">
    <source>
        <dbReference type="Pfam" id="PF13863"/>
    </source>
</evidence>
<organism evidence="5 6">
    <name type="scientific">Tritrichomonas musculus</name>
    <dbReference type="NCBI Taxonomy" id="1915356"/>
    <lineage>
        <taxon>Eukaryota</taxon>
        <taxon>Metamonada</taxon>
        <taxon>Parabasalia</taxon>
        <taxon>Tritrichomonadida</taxon>
        <taxon>Tritrichomonadidae</taxon>
        <taxon>Tritrichomonas</taxon>
    </lineage>
</organism>
<comment type="caution">
    <text evidence="5">The sequence shown here is derived from an EMBL/GenBank/DDBJ whole genome shotgun (WGS) entry which is preliminary data.</text>
</comment>
<keyword evidence="5" id="KW-0969">Cilium</keyword>
<sequence length="450" mass="52980">MTNTKKLRTPPLHIIDKELLLQTKNPFDLPPDSELLQMRDEENRKNKERHQKLIKQSIINRSLSALANSGTSSRHGCRSALDNKEYGIGISPPTAEHQQRQQMDEFIGQKREIFLVQLLIDRKNKEIQRIQNLRKTEKKNIAEEEAKIAEVSNQYKMTTNQIDAELNREKKSMDQAIKNRTLAQKKLKQKTSYVDAITNENTRNLETRTAYQNYFKFLSNLTPPDMKMFEFFTNPQVLLDEIEKVENENLFLIQHCQELQYEQETVTSAVKTDIRKTTAESDDLLNAIGKLNKVEQLTFTGEKNTPENEELEKEINKLAKIVTQTYEECFNERADVNTLTRLERIENELEQMYQQLLTIDPEFIKAKQTEKDKKRREEQRKAKAEEQQKEQARKHKQALLRAQMPIKRKTGRPVHERLLPIKLNRNQIDEKQKLIEEQAQDVFLFGDIEY</sequence>
<feature type="coiled-coil region" evidence="2">
    <location>
        <begin position="116"/>
        <end position="161"/>
    </location>
</feature>
<keyword evidence="1 2" id="KW-0175">Coiled coil</keyword>
<feature type="region of interest" description="Disordered" evidence="3">
    <location>
        <begin position="30"/>
        <end position="51"/>
    </location>
</feature>